<dbReference type="Proteomes" id="UP000295096">
    <property type="component" value="Unassembled WGS sequence"/>
</dbReference>
<evidence type="ECO:0000313" key="2">
    <source>
        <dbReference type="Proteomes" id="UP000295096"/>
    </source>
</evidence>
<dbReference type="PROSITE" id="PS51257">
    <property type="entry name" value="PROKAR_LIPOPROTEIN"/>
    <property type="match status" value="1"/>
</dbReference>
<dbReference type="EMBL" id="SMSJ01000008">
    <property type="protein sequence ID" value="TDH62947.1"/>
    <property type="molecule type" value="Genomic_DNA"/>
</dbReference>
<keyword evidence="2" id="KW-1185">Reference proteome</keyword>
<gene>
    <name evidence="1" type="ORF">E2C06_09720</name>
</gene>
<comment type="caution">
    <text evidence="1">The sequence shown here is derived from an EMBL/GenBank/DDBJ whole genome shotgun (WGS) entry which is preliminary data.</text>
</comment>
<organism evidence="1 2">
    <name type="scientific">Dankookia rubra</name>
    <dbReference type="NCBI Taxonomy" id="1442381"/>
    <lineage>
        <taxon>Bacteria</taxon>
        <taxon>Pseudomonadati</taxon>
        <taxon>Pseudomonadota</taxon>
        <taxon>Alphaproteobacteria</taxon>
        <taxon>Acetobacterales</taxon>
        <taxon>Roseomonadaceae</taxon>
        <taxon>Dankookia</taxon>
    </lineage>
</organism>
<proteinExistence type="predicted"/>
<protein>
    <recommendedName>
        <fullName evidence="3">Lipoprotein</fullName>
    </recommendedName>
</protein>
<dbReference type="OrthoDB" id="7365073at2"/>
<evidence type="ECO:0008006" key="3">
    <source>
        <dbReference type="Google" id="ProtNLM"/>
    </source>
</evidence>
<accession>A0A4R5QJW8</accession>
<dbReference type="AlphaFoldDB" id="A0A4R5QJW8"/>
<evidence type="ECO:0000313" key="1">
    <source>
        <dbReference type="EMBL" id="TDH62947.1"/>
    </source>
</evidence>
<dbReference type="RefSeq" id="WP_133288396.1">
    <property type="nucleotide sequence ID" value="NZ_SMSJ01000008.1"/>
</dbReference>
<reference evidence="1 2" key="1">
    <citation type="journal article" date="2016" name="J. Microbiol.">
        <title>Dankookia rubra gen. nov., sp. nov., an alphaproteobacterium isolated from sediment of a shallow stream.</title>
        <authorList>
            <person name="Kim W.H."/>
            <person name="Kim D.H."/>
            <person name="Kang K."/>
            <person name="Ahn T.Y."/>
        </authorList>
    </citation>
    <scope>NUCLEOTIDE SEQUENCE [LARGE SCALE GENOMIC DNA]</scope>
    <source>
        <strain evidence="1 2">JCM30602</strain>
    </source>
</reference>
<name>A0A4R5QJW8_9PROT</name>
<sequence length="103" mass="10784">MKRVIPVVLLALSGCAIGPGPFETEVNAFGARCYQGDAAACERAGALFSYIARQQEYRRDVNDATTAALGGALLGAADVALTLAAPPPRPIFSSTAAARKRYR</sequence>